<dbReference type="Gene3D" id="3.30.70.2450">
    <property type="match status" value="1"/>
</dbReference>
<dbReference type="Pfam" id="PF00561">
    <property type="entry name" value="Abhydrolase_1"/>
    <property type="match status" value="1"/>
</dbReference>
<dbReference type="PANTHER" id="PTHR43004:SF19">
    <property type="entry name" value="BINDING MONOOXYGENASE, PUTATIVE (JCVI)-RELATED"/>
    <property type="match status" value="1"/>
</dbReference>
<dbReference type="Gene3D" id="3.40.50.1820">
    <property type="entry name" value="alpha/beta hydrolase"/>
    <property type="match status" value="1"/>
</dbReference>
<keyword evidence="2" id="KW-0285">Flavoprotein</keyword>
<dbReference type="Gene3D" id="3.40.30.120">
    <property type="match status" value="1"/>
</dbReference>
<dbReference type="InterPro" id="IPR050641">
    <property type="entry name" value="RIFMO-like"/>
</dbReference>
<dbReference type="InterPro" id="IPR000073">
    <property type="entry name" value="AB_hydrolase_1"/>
</dbReference>
<dbReference type="SUPFAM" id="SSF53474">
    <property type="entry name" value="alpha/beta-Hydrolases"/>
    <property type="match status" value="1"/>
</dbReference>
<dbReference type="PANTHER" id="PTHR43004">
    <property type="entry name" value="TRK SYSTEM POTASSIUM UPTAKE PROTEIN"/>
    <property type="match status" value="1"/>
</dbReference>
<protein>
    <submittedName>
        <fullName evidence="7">Alpha/beta fold hydrolase</fullName>
    </submittedName>
</protein>
<reference evidence="7" key="1">
    <citation type="submission" date="2022-10" db="EMBL/GenBank/DDBJ databases">
        <title>The complete genomes of actinobacterial strains from the NBC collection.</title>
        <authorList>
            <person name="Joergensen T.S."/>
            <person name="Alvarez Arevalo M."/>
            <person name="Sterndorff E.B."/>
            <person name="Faurdal D."/>
            <person name="Vuksanovic O."/>
            <person name="Mourched A.-S."/>
            <person name="Charusanti P."/>
            <person name="Shaw S."/>
            <person name="Blin K."/>
            <person name="Weber T."/>
        </authorList>
    </citation>
    <scope>NUCLEOTIDE SEQUENCE</scope>
    <source>
        <strain evidence="7">NBC_00248</strain>
    </source>
</reference>
<dbReference type="EMBL" id="CP108090">
    <property type="protein sequence ID" value="WUQ10017.1"/>
    <property type="molecule type" value="Genomic_DNA"/>
</dbReference>
<name>A0ABZ1TP35_STRVG</name>
<evidence type="ECO:0000256" key="3">
    <source>
        <dbReference type="ARBA" id="ARBA00022827"/>
    </source>
</evidence>
<accession>A0ABZ1TP35</accession>
<evidence type="ECO:0000256" key="2">
    <source>
        <dbReference type="ARBA" id="ARBA00022630"/>
    </source>
</evidence>
<organism evidence="7 8">
    <name type="scientific">Streptomyces virginiae</name>
    <name type="common">Streptomyces cinnamonensis</name>
    <dbReference type="NCBI Taxonomy" id="1961"/>
    <lineage>
        <taxon>Bacteria</taxon>
        <taxon>Bacillati</taxon>
        <taxon>Actinomycetota</taxon>
        <taxon>Actinomycetes</taxon>
        <taxon>Kitasatosporales</taxon>
        <taxon>Streptomycetaceae</taxon>
        <taxon>Streptomyces</taxon>
    </lineage>
</organism>
<dbReference type="InterPro" id="IPR036188">
    <property type="entry name" value="FAD/NAD-bd_sf"/>
</dbReference>
<feature type="domain" description="FAD-binding" evidence="5">
    <location>
        <begin position="25"/>
        <end position="363"/>
    </location>
</feature>
<keyword evidence="7" id="KW-0378">Hydrolase</keyword>
<dbReference type="InterPro" id="IPR029058">
    <property type="entry name" value="AB_hydrolase_fold"/>
</dbReference>
<dbReference type="InterPro" id="IPR002938">
    <property type="entry name" value="FAD-bd"/>
</dbReference>
<dbReference type="GO" id="GO:0016787">
    <property type="term" value="F:hydrolase activity"/>
    <property type="evidence" value="ECO:0007669"/>
    <property type="project" value="UniProtKB-KW"/>
</dbReference>
<feature type="domain" description="AB hydrolase-1" evidence="4">
    <location>
        <begin position="594"/>
        <end position="815"/>
    </location>
</feature>
<sequence>MTTRYPTEEDAGADAGADAARRDAYDVLVVGAGPTGLTAACELLRRGVRVRIVDAAPGPSVHSKAMLVWPRTLDILEDLGLSGGVDQVAVKLRQMTYYSEKKPVTRMRMADDMAPYCLPQRLTEEVLTDGLHRLGGRIERGVRLVSLQDVDFGGAIREDRPVTAVLEHAGGSVERVTVPWVIGADGATSAVRRQLGIAYEGATYENRFLITDAKVAGDPLESDEIHYYQSRMGVLAIVPQPFGLFRFFTNAPADMAQGSLADMQRLVDLRGPGGLRLTDPDWVTTFRVHRRRAASFQLSRVFLAGDAAHAHSPMGGQGLNTGIQDAQNIAWKLASVVRGEARTALLESYTPERAAVADAVVRDTDLQTRAAMWTRGSQVTLRDTAMRALDRTGVLDRFYVPVAAGRRWVYGPVADGPRRTRPVHWCSARAGLRRHAREGAALPRSLAVALGVAGPAADPVRLHLVVLPGEKDPDRGLAEAVRRLVGPWAGQVRVVDTAALPGRGPAVSAARELHCRHAGFHLVRPDGHIALHGHREELRELYDTLDRLLVPGAGTAPGAVLSPTDELPLEEEDMYQTAGSVPFAHTVGSGPHKVIVLHSLFGGHQSFSPLWPYLDGSRFTYAFMDARGFGRSLDVAGTYTTDEIASDVLTLADSMGWQEFSLIGHSLGGQPIQQVLLKAPQRVRRIVGLSPVPAGGMPIADSDFPLFAEAAHKVENRRIVIDLTTGNRLSPHWVTSFAESSMKEVGPVAFRSYLDSFRTTDFADRVSGAQVPALVVVGEHDPAVTAESMQETWMKHYPNGRLAVVGNAGHYPMVETPVALATLLEEFLSQ</sequence>
<dbReference type="Gene3D" id="3.50.50.60">
    <property type="entry name" value="FAD/NAD(P)-binding domain"/>
    <property type="match status" value="1"/>
</dbReference>
<gene>
    <name evidence="6" type="ORF">OG517_00275</name>
    <name evidence="7" type="ORF">OG517_42895</name>
</gene>
<keyword evidence="3" id="KW-0274">FAD</keyword>
<keyword evidence="8" id="KW-1185">Reference proteome</keyword>
<dbReference type="SUPFAM" id="SSF51905">
    <property type="entry name" value="FAD/NAD(P)-binding domain"/>
    <property type="match status" value="1"/>
</dbReference>
<dbReference type="Pfam" id="PF01494">
    <property type="entry name" value="FAD_binding_3"/>
    <property type="match status" value="1"/>
</dbReference>
<evidence type="ECO:0000259" key="5">
    <source>
        <dbReference type="Pfam" id="PF01494"/>
    </source>
</evidence>
<evidence type="ECO:0000256" key="1">
    <source>
        <dbReference type="ARBA" id="ARBA00001974"/>
    </source>
</evidence>
<proteinExistence type="predicted"/>
<evidence type="ECO:0000313" key="8">
    <source>
        <dbReference type="Proteomes" id="UP001432039"/>
    </source>
</evidence>
<evidence type="ECO:0000313" key="6">
    <source>
        <dbReference type="EMBL" id="WUQ10017.1"/>
    </source>
</evidence>
<evidence type="ECO:0000313" key="7">
    <source>
        <dbReference type="EMBL" id="WUQ17590.1"/>
    </source>
</evidence>
<dbReference type="EMBL" id="CP108090">
    <property type="protein sequence ID" value="WUQ17590.1"/>
    <property type="molecule type" value="Genomic_DNA"/>
</dbReference>
<comment type="cofactor">
    <cofactor evidence="1">
        <name>FAD</name>
        <dbReference type="ChEBI" id="CHEBI:57692"/>
    </cofactor>
</comment>
<dbReference type="PRINTS" id="PR00420">
    <property type="entry name" value="RNGMNOXGNASE"/>
</dbReference>
<dbReference type="Proteomes" id="UP001432039">
    <property type="component" value="Chromosome"/>
</dbReference>
<evidence type="ECO:0000259" key="4">
    <source>
        <dbReference type="Pfam" id="PF00561"/>
    </source>
</evidence>
<dbReference type="RefSeq" id="WP_328959586.1">
    <property type="nucleotide sequence ID" value="NZ_CP108090.1"/>
</dbReference>